<dbReference type="EMBL" id="JBHFNT010000245">
    <property type="protein sequence ID" value="MFB2838309.1"/>
    <property type="molecule type" value="Genomic_DNA"/>
</dbReference>
<protein>
    <submittedName>
        <fullName evidence="1">Uncharacterized protein</fullName>
    </submittedName>
</protein>
<comment type="caution">
    <text evidence="1">The sequence shown here is derived from an EMBL/GenBank/DDBJ whole genome shotgun (WGS) entry which is preliminary data.</text>
</comment>
<accession>A0ABV4WT77</accession>
<evidence type="ECO:0000313" key="2">
    <source>
        <dbReference type="Proteomes" id="UP001576780"/>
    </source>
</evidence>
<gene>
    <name evidence="1" type="ORF">ACE1CA_27770</name>
</gene>
<name>A0ABV4WT77_9CYAN</name>
<keyword evidence="2" id="KW-1185">Reference proteome</keyword>
<organism evidence="1 2">
    <name type="scientific">Floridaenema evergladense BLCC-F167</name>
    <dbReference type="NCBI Taxonomy" id="3153639"/>
    <lineage>
        <taxon>Bacteria</taxon>
        <taxon>Bacillati</taxon>
        <taxon>Cyanobacteriota</taxon>
        <taxon>Cyanophyceae</taxon>
        <taxon>Oscillatoriophycideae</taxon>
        <taxon>Aerosakkonematales</taxon>
        <taxon>Aerosakkonemataceae</taxon>
        <taxon>Floridanema</taxon>
        <taxon>Floridanema evergladense</taxon>
    </lineage>
</organism>
<sequence length="187" mass="21076">MQSGINLQSNIANTSFQGLLLEEFILEPNLRREFGIPENFSELALNFSDQAATILHLLIVTHVGLPIPSDVIKEVINWLIAKRHTTLIFRSISDIIATVRSEQDKYNSCCRSAICHGIVGSDDFAFGALRIAASVNNTWARHHHIYGLIHGIKNCNLQAQYELEMAYNNEPYSETKTRILQALEILK</sequence>
<evidence type="ECO:0000313" key="1">
    <source>
        <dbReference type="EMBL" id="MFB2838309.1"/>
    </source>
</evidence>
<reference evidence="1 2" key="1">
    <citation type="submission" date="2024-09" db="EMBL/GenBank/DDBJ databases">
        <title>Floridaenema gen nov. (Aerosakkonemataceae, Aerosakkonematales ord. nov., Cyanobacteria) from benthic tropical and subtropical fresh waters, with the description of four new species.</title>
        <authorList>
            <person name="Moretto J.A."/>
            <person name="Berthold D.E."/>
            <person name="Lefler F.W."/>
            <person name="Huang I.-S."/>
            <person name="Laughinghouse H. IV."/>
        </authorList>
    </citation>
    <scope>NUCLEOTIDE SEQUENCE [LARGE SCALE GENOMIC DNA]</scope>
    <source>
        <strain evidence="1 2">BLCC-F167</strain>
    </source>
</reference>
<proteinExistence type="predicted"/>
<dbReference type="RefSeq" id="WP_413280629.1">
    <property type="nucleotide sequence ID" value="NZ_JBHFNT010000245.1"/>
</dbReference>
<dbReference type="Proteomes" id="UP001576780">
    <property type="component" value="Unassembled WGS sequence"/>
</dbReference>